<gene>
    <name evidence="5" type="ORF">T265_07574</name>
</gene>
<feature type="region of interest" description="Disordered" evidence="4">
    <location>
        <begin position="288"/>
        <end position="346"/>
    </location>
</feature>
<evidence type="ECO:0000256" key="3">
    <source>
        <dbReference type="SAM" id="Coils"/>
    </source>
</evidence>
<evidence type="ECO:0000313" key="6">
    <source>
        <dbReference type="Proteomes" id="UP000054324"/>
    </source>
</evidence>
<feature type="region of interest" description="Disordered" evidence="4">
    <location>
        <begin position="458"/>
        <end position="606"/>
    </location>
</feature>
<dbReference type="RefSeq" id="XP_009171395.1">
    <property type="nucleotide sequence ID" value="XM_009173131.1"/>
</dbReference>
<accession>A0A074ZCF3</accession>
<dbReference type="GO" id="GO:0016607">
    <property type="term" value="C:nuclear speck"/>
    <property type="evidence" value="ECO:0007669"/>
    <property type="project" value="TreeGrafter"/>
</dbReference>
<sequence length="606" mass="67424">MHADSVTWKHNGTIGPCLRQMNPSPSLSANRCSTALVLVLLSERLKICFLPDLKLRTHTSPSQHHNARTPALPARVGIQAPKSNKHMRTHPGDRPEVRHRKSGSPSRKTAVTSATEFAGKGFHTSLPGHCLTASRSLSPFMRLCEKSPSGKSVDWHTQHVTKPAQPMHCMRFPLDLTKWNSLCLLAQNAFETFRNQKCPALAKCARYGTICPRCQSLKSKYGEPQPCSICHLQNAFGNALVCQRCMHYRVRFGEPRECQNCGQIRQKVDGQILCWVCTYNFKLARSRERSDHGSSKRRNESSVDSSRLKSQRSDQLKRTRSDDYKTLKTEANMSSSQPTPSTQTQSLDSAYNEHLLTISQLQDEVKALKRQLAIKDAELLAKDRTIADLRSDMIEMKDSHEDRLLKTKAAAQMEQDRLTATIKQLQKEKASISQGLRKRKSASNLSATSGLRYSASSVALFNPDSPTPFSVDRSARKTGRLATPKRPEKAVSSDDQEDTGVQRSVTFRPTKPNKALFDNDDSTTDADQWTHEKTPPASAEESMSPVGLQLKSDSPAEPQKQSTSSPSISSGPASDDEIRKTNKSSLFNPRDPLGLDTPTESEEEDS</sequence>
<evidence type="ECO:0000256" key="4">
    <source>
        <dbReference type="SAM" id="MobiDB-lite"/>
    </source>
</evidence>
<dbReference type="PANTHER" id="PTHR46176">
    <property type="entry name" value="LD21662P"/>
    <property type="match status" value="1"/>
</dbReference>
<comment type="similarity">
    <text evidence="1">Belongs to the FAM76 family.</text>
</comment>
<feature type="region of interest" description="Disordered" evidence="4">
    <location>
        <begin position="80"/>
        <end position="111"/>
    </location>
</feature>
<evidence type="ECO:0000313" key="5">
    <source>
        <dbReference type="EMBL" id="KER24843.1"/>
    </source>
</evidence>
<dbReference type="OrthoDB" id="3689at2759"/>
<feature type="compositionally biased region" description="Basic and acidic residues" evidence="4">
    <location>
        <begin position="288"/>
        <end position="301"/>
    </location>
</feature>
<dbReference type="CTD" id="20321753"/>
<proteinExistence type="inferred from homology"/>
<dbReference type="AlphaFoldDB" id="A0A074ZCF3"/>
<feature type="compositionally biased region" description="Low complexity" evidence="4">
    <location>
        <begin position="334"/>
        <end position="346"/>
    </location>
</feature>
<evidence type="ECO:0008006" key="7">
    <source>
        <dbReference type="Google" id="ProtNLM"/>
    </source>
</evidence>
<dbReference type="PANTHER" id="PTHR46176:SF1">
    <property type="entry name" value="LD21662P"/>
    <property type="match status" value="1"/>
</dbReference>
<dbReference type="InterPro" id="IPR032017">
    <property type="entry name" value="FAM76"/>
</dbReference>
<dbReference type="Pfam" id="PF16046">
    <property type="entry name" value="FAM76"/>
    <property type="match status" value="1"/>
</dbReference>
<evidence type="ECO:0000256" key="1">
    <source>
        <dbReference type="ARBA" id="ARBA00009097"/>
    </source>
</evidence>
<feature type="compositionally biased region" description="Low complexity" evidence="4">
    <location>
        <begin position="562"/>
        <end position="573"/>
    </location>
</feature>
<dbReference type="KEGG" id="ovi:T265_07574"/>
<keyword evidence="6" id="KW-1185">Reference proteome</keyword>
<reference evidence="5 6" key="1">
    <citation type="submission" date="2013-11" db="EMBL/GenBank/DDBJ databases">
        <title>Opisthorchis viverrini - life in the bile duct.</title>
        <authorList>
            <person name="Young N.D."/>
            <person name="Nagarajan N."/>
            <person name="Lin S.J."/>
            <person name="Korhonen P.K."/>
            <person name="Jex A.R."/>
            <person name="Hall R.S."/>
            <person name="Safavi-Hemami H."/>
            <person name="Kaewkong W."/>
            <person name="Bertrand D."/>
            <person name="Gao S."/>
            <person name="Seet Q."/>
            <person name="Wongkham S."/>
            <person name="Teh B.T."/>
            <person name="Wongkham C."/>
            <person name="Intapan P.M."/>
            <person name="Maleewong W."/>
            <person name="Yang X."/>
            <person name="Hu M."/>
            <person name="Wang Z."/>
            <person name="Hofmann A."/>
            <person name="Sternberg P.W."/>
            <person name="Tan P."/>
            <person name="Wang J."/>
            <person name="Gasser R.B."/>
        </authorList>
    </citation>
    <scope>NUCLEOTIDE SEQUENCE [LARGE SCALE GENOMIC DNA]</scope>
</reference>
<organism evidence="5 6">
    <name type="scientific">Opisthorchis viverrini</name>
    <name type="common">Southeast Asian liver fluke</name>
    <dbReference type="NCBI Taxonomy" id="6198"/>
    <lineage>
        <taxon>Eukaryota</taxon>
        <taxon>Metazoa</taxon>
        <taxon>Spiralia</taxon>
        <taxon>Lophotrochozoa</taxon>
        <taxon>Platyhelminthes</taxon>
        <taxon>Trematoda</taxon>
        <taxon>Digenea</taxon>
        <taxon>Opisthorchiida</taxon>
        <taxon>Opisthorchiata</taxon>
        <taxon>Opisthorchiidae</taxon>
        <taxon>Opisthorchis</taxon>
    </lineage>
</organism>
<name>A0A074ZCF3_OPIVI</name>
<feature type="compositionally biased region" description="Basic and acidic residues" evidence="4">
    <location>
        <begin position="311"/>
        <end position="328"/>
    </location>
</feature>
<protein>
    <recommendedName>
        <fullName evidence="7">Protein FAM76A</fullName>
    </recommendedName>
</protein>
<dbReference type="GeneID" id="20321753"/>
<dbReference type="EMBL" id="KL596795">
    <property type="protein sequence ID" value="KER24843.1"/>
    <property type="molecule type" value="Genomic_DNA"/>
</dbReference>
<evidence type="ECO:0000256" key="2">
    <source>
        <dbReference type="ARBA" id="ARBA00023054"/>
    </source>
</evidence>
<dbReference type="Proteomes" id="UP000054324">
    <property type="component" value="Unassembled WGS sequence"/>
</dbReference>
<feature type="coiled-coil region" evidence="3">
    <location>
        <begin position="351"/>
        <end position="378"/>
    </location>
</feature>
<keyword evidence="2 3" id="KW-0175">Coiled coil</keyword>